<evidence type="ECO:0000256" key="2">
    <source>
        <dbReference type="ARBA" id="ARBA00009638"/>
    </source>
</evidence>
<name>A0A2N7PID8_9BACT</name>
<dbReference type="CDD" id="cd01876">
    <property type="entry name" value="YihA_EngB"/>
    <property type="match status" value="1"/>
</dbReference>
<dbReference type="SUPFAM" id="SSF52540">
    <property type="entry name" value="P-loop containing nucleoside triphosphate hydrolases"/>
    <property type="match status" value="1"/>
</dbReference>
<keyword evidence="5 10" id="KW-0547">Nucleotide-binding</keyword>
<keyword evidence="8 10" id="KW-0717">Septation</keyword>
<evidence type="ECO:0000256" key="9">
    <source>
        <dbReference type="ARBA" id="ARBA00023306"/>
    </source>
</evidence>
<dbReference type="InterPro" id="IPR019987">
    <property type="entry name" value="GTP-bd_ribosome_bio_YsxC"/>
</dbReference>
<dbReference type="Gene3D" id="3.40.50.300">
    <property type="entry name" value="P-loop containing nucleotide triphosphate hydrolases"/>
    <property type="match status" value="1"/>
</dbReference>
<dbReference type="GO" id="GO:0005829">
    <property type="term" value="C:cytosol"/>
    <property type="evidence" value="ECO:0007669"/>
    <property type="project" value="TreeGrafter"/>
</dbReference>
<dbReference type="Pfam" id="PF01926">
    <property type="entry name" value="MMR_HSR1"/>
    <property type="match status" value="1"/>
</dbReference>
<reference evidence="12 13" key="1">
    <citation type="submission" date="2018-01" db="EMBL/GenBank/DDBJ databases">
        <title>Metagenomic assembled genomes from two thermal pools in the Uzon Caldera, Kamchatka, Russia.</title>
        <authorList>
            <person name="Wilkins L."/>
            <person name="Ettinger C."/>
        </authorList>
    </citation>
    <scope>NUCLEOTIDE SEQUENCE [LARGE SCALE GENOMIC DNA]</scope>
    <source>
        <strain evidence="12">ZAV-15</strain>
    </source>
</reference>
<keyword evidence="6" id="KW-0460">Magnesium</keyword>
<organism evidence="12 13">
    <name type="scientific">Caldimicrobium thiodismutans</name>
    <dbReference type="NCBI Taxonomy" id="1653476"/>
    <lineage>
        <taxon>Bacteria</taxon>
        <taxon>Pseudomonadati</taxon>
        <taxon>Thermodesulfobacteriota</taxon>
        <taxon>Thermodesulfobacteria</taxon>
        <taxon>Thermodesulfobacteriales</taxon>
        <taxon>Thermodesulfobacteriaceae</taxon>
        <taxon>Caldimicrobium</taxon>
    </lineage>
</organism>
<dbReference type="AlphaFoldDB" id="A0A2N7PID8"/>
<evidence type="ECO:0000256" key="1">
    <source>
        <dbReference type="ARBA" id="ARBA00001946"/>
    </source>
</evidence>
<proteinExistence type="inferred from homology"/>
<accession>A0A2N7PID8</accession>
<keyword evidence="4" id="KW-0479">Metal-binding</keyword>
<comment type="function">
    <text evidence="10">Necessary for normal cell division and for the maintenance of normal septation.</text>
</comment>
<dbReference type="Proteomes" id="UP000235731">
    <property type="component" value="Unassembled WGS sequence"/>
</dbReference>
<evidence type="ECO:0000256" key="8">
    <source>
        <dbReference type="ARBA" id="ARBA00023210"/>
    </source>
</evidence>
<sequence>MFKRVEFLKSVYRLEDLPLPEYPEIAILGRSNAGKSSFINAFLNQKKLAKVSSTPGFTQSLNFFLVDRKFYLVDLPGYGYAKVPKEVYENWQILIEGYLKSPRDFCLLFLIFDIRREPDELDQTLLKFISYLNMPYALLLNKIDMLSKREIEIHKEKFIKSLKIPKNREIFLISCKEKIGFEPIRAFLKKVLKLSI</sequence>
<feature type="domain" description="EngB-type G" evidence="11">
    <location>
        <begin position="21"/>
        <end position="194"/>
    </location>
</feature>
<evidence type="ECO:0000256" key="3">
    <source>
        <dbReference type="ARBA" id="ARBA00022618"/>
    </source>
</evidence>
<dbReference type="InterPro" id="IPR027417">
    <property type="entry name" value="P-loop_NTPase"/>
</dbReference>
<evidence type="ECO:0000256" key="10">
    <source>
        <dbReference type="HAMAP-Rule" id="MF_00321"/>
    </source>
</evidence>
<keyword evidence="9 10" id="KW-0131">Cell cycle</keyword>
<evidence type="ECO:0000256" key="7">
    <source>
        <dbReference type="ARBA" id="ARBA00023134"/>
    </source>
</evidence>
<comment type="similarity">
    <text evidence="2 10">Belongs to the TRAFAC class TrmE-Era-EngA-EngB-Septin-like GTPase superfamily. EngB GTPase family.</text>
</comment>
<dbReference type="InterPro" id="IPR006073">
    <property type="entry name" value="GTP-bd"/>
</dbReference>
<dbReference type="PANTHER" id="PTHR11649">
    <property type="entry name" value="MSS1/TRME-RELATED GTP-BINDING PROTEIN"/>
    <property type="match status" value="1"/>
</dbReference>
<comment type="caution">
    <text evidence="12">The sequence shown here is derived from an EMBL/GenBank/DDBJ whole genome shotgun (WGS) entry which is preliminary data.</text>
</comment>
<evidence type="ECO:0000313" key="12">
    <source>
        <dbReference type="EMBL" id="PMP61415.1"/>
    </source>
</evidence>
<gene>
    <name evidence="10" type="primary">engB</name>
    <name evidence="12" type="ORF">C0197_05705</name>
</gene>
<keyword evidence="3 10" id="KW-0132">Cell division</keyword>
<evidence type="ECO:0000256" key="5">
    <source>
        <dbReference type="ARBA" id="ARBA00022741"/>
    </source>
</evidence>
<evidence type="ECO:0000259" key="11">
    <source>
        <dbReference type="PROSITE" id="PS51706"/>
    </source>
</evidence>
<comment type="cofactor">
    <cofactor evidence="1">
        <name>Mg(2+)</name>
        <dbReference type="ChEBI" id="CHEBI:18420"/>
    </cofactor>
</comment>
<dbReference type="HAMAP" id="MF_00321">
    <property type="entry name" value="GTPase_EngB"/>
    <property type="match status" value="1"/>
</dbReference>
<protein>
    <recommendedName>
        <fullName evidence="10">Probable GTP-binding protein EngB</fullName>
    </recommendedName>
</protein>
<evidence type="ECO:0000313" key="13">
    <source>
        <dbReference type="Proteomes" id="UP000235731"/>
    </source>
</evidence>
<evidence type="ECO:0000256" key="4">
    <source>
        <dbReference type="ARBA" id="ARBA00022723"/>
    </source>
</evidence>
<dbReference type="PANTHER" id="PTHR11649:SF13">
    <property type="entry name" value="ENGB-TYPE G DOMAIN-CONTAINING PROTEIN"/>
    <property type="match status" value="1"/>
</dbReference>
<dbReference type="GO" id="GO:0005525">
    <property type="term" value="F:GTP binding"/>
    <property type="evidence" value="ECO:0007669"/>
    <property type="project" value="UniProtKB-UniRule"/>
</dbReference>
<keyword evidence="7 10" id="KW-0342">GTP-binding</keyword>
<dbReference type="GO" id="GO:0046872">
    <property type="term" value="F:metal ion binding"/>
    <property type="evidence" value="ECO:0007669"/>
    <property type="project" value="UniProtKB-KW"/>
</dbReference>
<dbReference type="EMBL" id="PNIE01000084">
    <property type="protein sequence ID" value="PMP61415.1"/>
    <property type="molecule type" value="Genomic_DNA"/>
</dbReference>
<dbReference type="InterPro" id="IPR030393">
    <property type="entry name" value="G_ENGB_dom"/>
</dbReference>
<dbReference type="GO" id="GO:0000917">
    <property type="term" value="P:division septum assembly"/>
    <property type="evidence" value="ECO:0007669"/>
    <property type="project" value="UniProtKB-KW"/>
</dbReference>
<dbReference type="PROSITE" id="PS51706">
    <property type="entry name" value="G_ENGB"/>
    <property type="match status" value="1"/>
</dbReference>
<dbReference type="NCBIfam" id="TIGR03598">
    <property type="entry name" value="GTPase_YsxC"/>
    <property type="match status" value="1"/>
</dbReference>
<evidence type="ECO:0000256" key="6">
    <source>
        <dbReference type="ARBA" id="ARBA00022842"/>
    </source>
</evidence>